<reference evidence="1 2" key="1">
    <citation type="journal article" date="2015" name="Sci. Rep.">
        <title>The power of single molecule real-time sequencing technology in the de novo assembly of a eukaryotic genome.</title>
        <authorList>
            <person name="Sakai H."/>
            <person name="Naito K."/>
            <person name="Ogiso-Tanaka E."/>
            <person name="Takahashi Y."/>
            <person name="Iseki K."/>
            <person name="Muto C."/>
            <person name="Satou K."/>
            <person name="Teruya K."/>
            <person name="Shiroma A."/>
            <person name="Shimoji M."/>
            <person name="Hirano T."/>
            <person name="Itoh T."/>
            <person name="Kaga A."/>
            <person name="Tomooka N."/>
        </authorList>
    </citation>
    <scope>NUCLEOTIDE SEQUENCE [LARGE SCALE GENOMIC DNA]</scope>
    <source>
        <strain evidence="2">cv. Shumari</strain>
    </source>
</reference>
<keyword evidence="2" id="KW-1185">Reference proteome</keyword>
<accession>A0A0S3SB99</accession>
<protein>
    <submittedName>
        <fullName evidence="1">Uncharacterized protein</fullName>
    </submittedName>
</protein>
<dbReference type="AlphaFoldDB" id="A0A0S3SB99"/>
<gene>
    <name evidence="1" type="primary">Vigan.06G125800</name>
    <name evidence="1" type="ORF">VIGAN_06125800</name>
</gene>
<name>A0A0S3SB99_PHAAN</name>
<evidence type="ECO:0000313" key="1">
    <source>
        <dbReference type="EMBL" id="BAT90085.1"/>
    </source>
</evidence>
<evidence type="ECO:0000313" key="2">
    <source>
        <dbReference type="Proteomes" id="UP000291084"/>
    </source>
</evidence>
<dbReference type="EMBL" id="AP015039">
    <property type="protein sequence ID" value="BAT90085.1"/>
    <property type="molecule type" value="Genomic_DNA"/>
</dbReference>
<organism evidence="1 2">
    <name type="scientific">Vigna angularis var. angularis</name>
    <dbReference type="NCBI Taxonomy" id="157739"/>
    <lineage>
        <taxon>Eukaryota</taxon>
        <taxon>Viridiplantae</taxon>
        <taxon>Streptophyta</taxon>
        <taxon>Embryophyta</taxon>
        <taxon>Tracheophyta</taxon>
        <taxon>Spermatophyta</taxon>
        <taxon>Magnoliopsida</taxon>
        <taxon>eudicotyledons</taxon>
        <taxon>Gunneridae</taxon>
        <taxon>Pentapetalae</taxon>
        <taxon>rosids</taxon>
        <taxon>fabids</taxon>
        <taxon>Fabales</taxon>
        <taxon>Fabaceae</taxon>
        <taxon>Papilionoideae</taxon>
        <taxon>50 kb inversion clade</taxon>
        <taxon>NPAAA clade</taxon>
        <taxon>indigoferoid/millettioid clade</taxon>
        <taxon>Phaseoleae</taxon>
        <taxon>Vigna</taxon>
    </lineage>
</organism>
<proteinExistence type="predicted"/>
<sequence>MAAQRQRCDPWGFRVRAAAATRNVDCDGEILRACDSGGVFVVFVSRQRRFEICSWQRQPFSMEICSLSPKDGGSGSRGLRMRTAERVLRTRTSERVLRKRTSQDLR</sequence>
<dbReference type="Proteomes" id="UP000291084">
    <property type="component" value="Chromosome 6"/>
</dbReference>